<keyword evidence="8" id="KW-0378">Hydrolase</keyword>
<evidence type="ECO:0000256" key="2">
    <source>
        <dbReference type="ARBA" id="ARBA00008205"/>
    </source>
</evidence>
<evidence type="ECO:0000313" key="12">
    <source>
        <dbReference type="Proteomes" id="UP001239462"/>
    </source>
</evidence>
<gene>
    <name evidence="11" type="ORF">QTN89_18710</name>
</gene>
<sequence length="363" mass="38319">MPTDEASIRQLLDSHPDPETGRPMGSMGQIGAIEIQPDNIAIEIGLSSHSMPIQADVCDAIESKVVASNPGQAVKVSVNEHPRPAARVGQTALRAKSVIAVGSGKGGVGKSSVAASIALALRHLGSKVGLMDADVYGPSLPHLLGLGGRPAMSEDKRIEPITLRDDAAGRPMPVMSMGFLVEPDQAVIWRGPMLHGSINQFLGMTDWGELDYLIIDMPPGTGDVALTLSQAVPLSGSVVVCTPQEVALLDAVKAIAMYKKVNIPILGIVENMSGFLCPDNGKTYDIFGSGGAREKAEELKVPFLGGLPIDIELRKACDDGLLPALIRDNETARRPFERIAQSLVRTIASRNITAPPKPSLPTL</sequence>
<dbReference type="GO" id="GO:0005524">
    <property type="term" value="F:ATP binding"/>
    <property type="evidence" value="ECO:0007669"/>
    <property type="project" value="UniProtKB-KW"/>
</dbReference>
<organism evidence="11 12">
    <name type="scientific">Roseiconus lacunae</name>
    <dbReference type="NCBI Taxonomy" id="2605694"/>
    <lineage>
        <taxon>Bacteria</taxon>
        <taxon>Pseudomonadati</taxon>
        <taxon>Planctomycetota</taxon>
        <taxon>Planctomycetia</taxon>
        <taxon>Pirellulales</taxon>
        <taxon>Pirellulaceae</taxon>
        <taxon>Roseiconus</taxon>
    </lineage>
</organism>
<proteinExistence type="inferred from homology"/>
<dbReference type="SUPFAM" id="SSF52540">
    <property type="entry name" value="P-loop containing nucleoside triphosphate hydrolases"/>
    <property type="match status" value="1"/>
</dbReference>
<dbReference type="InterPro" id="IPR034904">
    <property type="entry name" value="FSCA_dom_sf"/>
</dbReference>
<evidence type="ECO:0000259" key="10">
    <source>
        <dbReference type="Pfam" id="PF01883"/>
    </source>
</evidence>
<dbReference type="PROSITE" id="PS01215">
    <property type="entry name" value="MRP"/>
    <property type="match status" value="1"/>
</dbReference>
<dbReference type="InterPro" id="IPR044304">
    <property type="entry name" value="NUBPL-like"/>
</dbReference>
<feature type="binding site" evidence="8">
    <location>
        <begin position="104"/>
        <end position="111"/>
    </location>
    <ligand>
        <name>ATP</name>
        <dbReference type="ChEBI" id="CHEBI:30616"/>
    </ligand>
</feature>
<dbReference type="InterPro" id="IPR000808">
    <property type="entry name" value="Mrp-like_CS"/>
</dbReference>
<evidence type="ECO:0000256" key="7">
    <source>
        <dbReference type="ARBA" id="ARBA00023014"/>
    </source>
</evidence>
<comment type="similarity">
    <text evidence="1">In the N-terminal section; belongs to the MIP18 family.</text>
</comment>
<reference evidence="11 12" key="1">
    <citation type="submission" date="2023-06" db="EMBL/GenBank/DDBJ databases">
        <title>Roseiconus lacunae JC819 isolated from Gulf of Mannar region, Tamil Nadu.</title>
        <authorList>
            <person name="Pk S."/>
            <person name="Ch S."/>
            <person name="Ch V.R."/>
        </authorList>
    </citation>
    <scope>NUCLEOTIDE SEQUENCE [LARGE SCALE GENOMIC DNA]</scope>
    <source>
        <strain evidence="11 12">JC819</strain>
    </source>
</reference>
<name>A0ABT7PLU5_9BACT</name>
<keyword evidence="12" id="KW-1185">Reference proteome</keyword>
<evidence type="ECO:0000256" key="6">
    <source>
        <dbReference type="ARBA" id="ARBA00023004"/>
    </source>
</evidence>
<comment type="similarity">
    <text evidence="8">Belongs to the Mrp/NBP35 ATP-binding proteins family.</text>
</comment>
<dbReference type="Gene3D" id="3.30.300.130">
    <property type="entry name" value="Fe-S cluster assembly (FSCA)"/>
    <property type="match status" value="1"/>
</dbReference>
<protein>
    <recommendedName>
        <fullName evidence="8">Iron-sulfur cluster carrier protein</fullName>
    </recommendedName>
</protein>
<dbReference type="InterPro" id="IPR033756">
    <property type="entry name" value="YlxH/NBP35"/>
</dbReference>
<dbReference type="CDD" id="cd02037">
    <property type="entry name" value="Mrp_NBP35"/>
    <property type="match status" value="1"/>
</dbReference>
<evidence type="ECO:0000313" key="11">
    <source>
        <dbReference type="EMBL" id="MDM4017487.1"/>
    </source>
</evidence>
<evidence type="ECO:0000256" key="5">
    <source>
        <dbReference type="ARBA" id="ARBA00022840"/>
    </source>
</evidence>
<dbReference type="PANTHER" id="PTHR42961:SF2">
    <property type="entry name" value="IRON-SULFUR PROTEIN NUBPL"/>
    <property type="match status" value="1"/>
</dbReference>
<keyword evidence="6 8" id="KW-0408">Iron</keyword>
<keyword evidence="3 8" id="KW-0479">Metal-binding</keyword>
<dbReference type="InterPro" id="IPR027417">
    <property type="entry name" value="P-loop_NTPase"/>
</dbReference>
<dbReference type="Gene3D" id="3.40.50.300">
    <property type="entry name" value="P-loop containing nucleotide triphosphate hydrolases"/>
    <property type="match status" value="1"/>
</dbReference>
<dbReference type="Pfam" id="PF01883">
    <property type="entry name" value="FeS_assembly_P"/>
    <property type="match status" value="1"/>
</dbReference>
<comment type="similarity">
    <text evidence="2">In the C-terminal section; belongs to the Mrp/NBP35 ATP-binding proteins family.</text>
</comment>
<evidence type="ECO:0000256" key="8">
    <source>
        <dbReference type="HAMAP-Rule" id="MF_02040"/>
    </source>
</evidence>
<accession>A0ABT7PLU5</accession>
<evidence type="ECO:0000256" key="1">
    <source>
        <dbReference type="ARBA" id="ARBA00007352"/>
    </source>
</evidence>
<dbReference type="EMBL" id="JASZZN010000014">
    <property type="protein sequence ID" value="MDM4017487.1"/>
    <property type="molecule type" value="Genomic_DNA"/>
</dbReference>
<comment type="function">
    <text evidence="8">Binds and transfers iron-sulfur (Fe-S) clusters to target apoproteins. Can hydrolyze ATP.</text>
</comment>
<evidence type="ECO:0000256" key="4">
    <source>
        <dbReference type="ARBA" id="ARBA00022741"/>
    </source>
</evidence>
<evidence type="ECO:0000256" key="9">
    <source>
        <dbReference type="SAM" id="MobiDB-lite"/>
    </source>
</evidence>
<dbReference type="HAMAP" id="MF_02040">
    <property type="entry name" value="Mrp_NBP35"/>
    <property type="match status" value="1"/>
</dbReference>
<dbReference type="PANTHER" id="PTHR42961">
    <property type="entry name" value="IRON-SULFUR PROTEIN NUBPL"/>
    <property type="match status" value="1"/>
</dbReference>
<dbReference type="RefSeq" id="WP_149494776.1">
    <property type="nucleotide sequence ID" value="NZ_CP141221.1"/>
</dbReference>
<keyword evidence="7 8" id="KW-0411">Iron-sulfur</keyword>
<dbReference type="InterPro" id="IPR019591">
    <property type="entry name" value="Mrp/NBP35_ATP-bd"/>
</dbReference>
<feature type="region of interest" description="Disordered" evidence="9">
    <location>
        <begin position="1"/>
        <end position="24"/>
    </location>
</feature>
<comment type="subunit">
    <text evidence="8">Homodimer.</text>
</comment>
<keyword evidence="5 8" id="KW-0067">ATP-binding</keyword>
<feature type="domain" description="MIP18 family-like" evidence="10">
    <location>
        <begin position="6"/>
        <end position="78"/>
    </location>
</feature>
<dbReference type="SUPFAM" id="SSF117916">
    <property type="entry name" value="Fe-S cluster assembly (FSCA) domain-like"/>
    <property type="match status" value="1"/>
</dbReference>
<keyword evidence="4 8" id="KW-0547">Nucleotide-binding</keyword>
<comment type="caution">
    <text evidence="11">The sequence shown here is derived from an EMBL/GenBank/DDBJ whole genome shotgun (WGS) entry which is preliminary data.</text>
</comment>
<dbReference type="InterPro" id="IPR002744">
    <property type="entry name" value="MIP18-like"/>
</dbReference>
<dbReference type="Proteomes" id="UP001239462">
    <property type="component" value="Unassembled WGS sequence"/>
</dbReference>
<evidence type="ECO:0000256" key="3">
    <source>
        <dbReference type="ARBA" id="ARBA00022723"/>
    </source>
</evidence>
<dbReference type="Pfam" id="PF10609">
    <property type="entry name" value="ParA"/>
    <property type="match status" value="1"/>
</dbReference>